<gene>
    <name evidence="4" type="ORF">M0812_00028</name>
</gene>
<dbReference type="InterPro" id="IPR006869">
    <property type="entry name" value="DUF547"/>
</dbReference>
<reference evidence="4" key="1">
    <citation type="submission" date="2022-08" db="EMBL/GenBank/DDBJ databases">
        <title>Novel sulphate-reducing endosymbionts in the free-living metamonad Anaeramoeba.</title>
        <authorList>
            <person name="Jerlstrom-Hultqvist J."/>
            <person name="Cepicka I."/>
            <person name="Gallot-Lavallee L."/>
            <person name="Salas-Leiva D."/>
            <person name="Curtis B.A."/>
            <person name="Zahonova K."/>
            <person name="Pipaliya S."/>
            <person name="Dacks J."/>
            <person name="Roger A.J."/>
        </authorList>
    </citation>
    <scope>NUCLEOTIDE SEQUENCE</scope>
    <source>
        <strain evidence="4">Busselton2</strain>
    </source>
</reference>
<dbReference type="PANTHER" id="PTHR46361:SF3">
    <property type="entry name" value="ELECTRON CARRIER_ PROTEIN DISULFIDE OXIDOREDUCTASE"/>
    <property type="match status" value="1"/>
</dbReference>
<dbReference type="Gene3D" id="1.10.167.10">
    <property type="entry name" value="Regulator of G-protein Signalling 4, domain 2"/>
    <property type="match status" value="1"/>
</dbReference>
<sequence length="945" mass="112930">MKAKLPFRSIAFRKNSLQITKRTQTQSSTPQTSKKKKKVSRSQSVDNRKSNGLKTLKKMLESQYEELKIRKIRTKQSKMSGSTSRKLKLLEKRLLDQESQNLELQKSLIQIRKLTNTNNLTRSKNENEIGKEELGKEEENDNEKENENELSKEKEIENEKEKKKEKQLEKENGIEAKREKKEEHEKEKEKKNESEVSEKYPFQKKIICDLEKNLIEIKNSKKQKKLQNLIGNKQEKLKEWINKNNQLLIELQHTRLVYETEKKTTERYFDKMGTNKEGIEKLMIQELTLRKLKDVVKQKKFKIKKVRFKLEKINNPKTKYFSNKMKLRNLFYKSRLGIKENKYLNEQIEKLSFIIENSEEFSDLSSIESSFKKHAEKKKKKTNQIDFFQKLNKDEINEYGENSNDDISDNGNENSTGSEREKEGEIEKEKEKEKEKENKNNNKNENENVNVNENLKNFNQNLNRSDESILLINKVSLSRSRSDNHLFQEQNNFHENRKFQNKLKSNSNEILNKNTGIESLEIFLRIPIGIIFFKEYLSEKVNQENILFFEEIKEFKHTCRTFKKIKKESKMIYQKFIKPGALFEINLSSGCKKKILRNFEQKKFTIDIYDEAQQQVFDHMNLNWWDSFQKTIYYQQFQKEFLNNPSFQKSLNNKKFYLLYQPKQYSQSLNEEFTFKGKTRNIDALGEELIISIIDIFQTYFQNNRKRINLKMISKSIPFRKFVKQTAQLQKFRLTKNTTYEQKFSFFINLYNTLVLHSFIINDIPKDKNSLKKFLKNSVYKLNGQYWSLNDIYHGILRSNKKRNKGSNFYFKIDDINKSKFALKKIDPRVHFCLINNDVPSFINIITSQNFDEKLSQSTNFVLSSKIKIIRKTIFLPRVFSIYLNDFGGSENLFNWLKANLNGNFKLDNKLNYTYKFMPNNNNISKISFDFNRTLLQRFWKSQID</sequence>
<feature type="domain" description="RGS" evidence="3">
    <location>
        <begin position="519"/>
        <end position="638"/>
    </location>
</feature>
<feature type="coiled-coil region" evidence="1">
    <location>
        <begin position="223"/>
        <end position="250"/>
    </location>
</feature>
<feature type="compositionally biased region" description="Low complexity" evidence="2">
    <location>
        <begin position="20"/>
        <end position="32"/>
    </location>
</feature>
<proteinExistence type="predicted"/>
<comment type="caution">
    <text evidence="4">The sequence shown here is derived from an EMBL/GenBank/DDBJ whole genome shotgun (WGS) entry which is preliminary data.</text>
</comment>
<evidence type="ECO:0000256" key="2">
    <source>
        <dbReference type="SAM" id="MobiDB-lite"/>
    </source>
</evidence>
<accession>A0AAV8A234</accession>
<dbReference type="AlphaFoldDB" id="A0AAV8A234"/>
<dbReference type="EMBL" id="JANTQA010000015">
    <property type="protein sequence ID" value="KAJ3447559.1"/>
    <property type="molecule type" value="Genomic_DNA"/>
</dbReference>
<keyword evidence="1" id="KW-0175">Coiled coil</keyword>
<feature type="compositionally biased region" description="Basic and acidic residues" evidence="2">
    <location>
        <begin position="123"/>
        <end position="134"/>
    </location>
</feature>
<evidence type="ECO:0000313" key="5">
    <source>
        <dbReference type="Proteomes" id="UP001146793"/>
    </source>
</evidence>
<evidence type="ECO:0000256" key="1">
    <source>
        <dbReference type="SAM" id="Coils"/>
    </source>
</evidence>
<feature type="compositionally biased region" description="Basic and acidic residues" evidence="2">
    <location>
        <begin position="418"/>
        <end position="446"/>
    </location>
</feature>
<name>A0AAV8A234_9EUKA</name>
<dbReference type="SMART" id="SM00315">
    <property type="entry name" value="RGS"/>
    <property type="match status" value="1"/>
</dbReference>
<feature type="region of interest" description="Disordered" evidence="2">
    <location>
        <begin position="398"/>
        <end position="451"/>
    </location>
</feature>
<dbReference type="Proteomes" id="UP001146793">
    <property type="component" value="Unassembled WGS sequence"/>
</dbReference>
<organism evidence="4 5">
    <name type="scientific">Anaeramoeba flamelloides</name>
    <dbReference type="NCBI Taxonomy" id="1746091"/>
    <lineage>
        <taxon>Eukaryota</taxon>
        <taxon>Metamonada</taxon>
        <taxon>Anaeramoebidae</taxon>
        <taxon>Anaeramoeba</taxon>
    </lineage>
</organism>
<dbReference type="Pfam" id="PF00615">
    <property type="entry name" value="RGS"/>
    <property type="match status" value="1"/>
</dbReference>
<evidence type="ECO:0000313" key="4">
    <source>
        <dbReference type="EMBL" id="KAJ3447559.1"/>
    </source>
</evidence>
<dbReference type="SUPFAM" id="SSF48097">
    <property type="entry name" value="Regulator of G-protein signaling, RGS"/>
    <property type="match status" value="1"/>
</dbReference>
<dbReference type="Pfam" id="PF04784">
    <property type="entry name" value="DUF547"/>
    <property type="match status" value="1"/>
</dbReference>
<dbReference type="PANTHER" id="PTHR46361">
    <property type="entry name" value="ELECTRON CARRIER/ PROTEIN DISULFIDE OXIDOREDUCTASE"/>
    <property type="match status" value="1"/>
</dbReference>
<protein>
    <submittedName>
        <fullName evidence="4">Electron carrier/ protein disulfide oxidoreductase</fullName>
    </submittedName>
</protein>
<dbReference type="InterPro" id="IPR016137">
    <property type="entry name" value="RGS"/>
</dbReference>
<dbReference type="InterPro" id="IPR036305">
    <property type="entry name" value="RGS_sf"/>
</dbReference>
<dbReference type="InterPro" id="IPR044926">
    <property type="entry name" value="RGS_subdomain_2"/>
</dbReference>
<feature type="region of interest" description="Disordered" evidence="2">
    <location>
        <begin position="122"/>
        <end position="196"/>
    </location>
</feature>
<dbReference type="PRINTS" id="PR01301">
    <property type="entry name" value="RGSPROTEIN"/>
</dbReference>
<dbReference type="PROSITE" id="PS50132">
    <property type="entry name" value="RGS"/>
    <property type="match status" value="1"/>
</dbReference>
<evidence type="ECO:0000259" key="3">
    <source>
        <dbReference type="PROSITE" id="PS50132"/>
    </source>
</evidence>
<dbReference type="CDD" id="cd07440">
    <property type="entry name" value="RGS"/>
    <property type="match status" value="1"/>
</dbReference>
<feature type="region of interest" description="Disordered" evidence="2">
    <location>
        <begin position="16"/>
        <end position="56"/>
    </location>
</feature>
<feature type="compositionally biased region" description="Basic and acidic residues" evidence="2">
    <location>
        <begin position="143"/>
        <end position="196"/>
    </location>
</feature>